<dbReference type="AlphaFoldDB" id="A0A926EE44"/>
<dbReference type="Gene3D" id="1.20.120.330">
    <property type="entry name" value="Nucleotidyltransferases domain 2"/>
    <property type="match status" value="1"/>
</dbReference>
<evidence type="ECO:0000259" key="1">
    <source>
        <dbReference type="PROSITE" id="PS50910"/>
    </source>
</evidence>
<sequence>MSRRRINPRDSRRYYDWFNQAEDDMAAAELLMQDERCYNLSAFHCQQAIEKGLKGYLLFRTGNLVDGHNLTWLCKQAVKLDGTFARWLSESAKLNRCYIETRYPADIPLDLSYQKVRGAFEMSSDMLDFIFDQFEKESGLEANFA</sequence>
<dbReference type="Pfam" id="PF05168">
    <property type="entry name" value="HEPN"/>
    <property type="match status" value="1"/>
</dbReference>
<dbReference type="PROSITE" id="PS50910">
    <property type="entry name" value="HEPN"/>
    <property type="match status" value="1"/>
</dbReference>
<reference evidence="2" key="1">
    <citation type="submission" date="2020-08" db="EMBL/GenBank/DDBJ databases">
        <title>Genome public.</title>
        <authorList>
            <person name="Liu C."/>
            <person name="Sun Q."/>
        </authorList>
    </citation>
    <scope>NUCLEOTIDE SEQUENCE</scope>
    <source>
        <strain evidence="2">NSJ-54</strain>
    </source>
</reference>
<evidence type="ECO:0000313" key="3">
    <source>
        <dbReference type="Proteomes" id="UP000660861"/>
    </source>
</evidence>
<protein>
    <submittedName>
        <fullName evidence="2">HEPN domain-containing protein</fullName>
    </submittedName>
</protein>
<proteinExistence type="predicted"/>
<dbReference type="SUPFAM" id="SSF81593">
    <property type="entry name" value="Nucleotidyltransferase substrate binding subunit/domain"/>
    <property type="match status" value="1"/>
</dbReference>
<dbReference type="Proteomes" id="UP000660861">
    <property type="component" value="Unassembled WGS sequence"/>
</dbReference>
<keyword evidence="3" id="KW-1185">Reference proteome</keyword>
<dbReference type="SMART" id="SM00748">
    <property type="entry name" value="HEPN"/>
    <property type="match status" value="1"/>
</dbReference>
<dbReference type="EMBL" id="JACRTC010000004">
    <property type="protein sequence ID" value="MBC8570519.1"/>
    <property type="molecule type" value="Genomic_DNA"/>
</dbReference>
<accession>A0A926EE44</accession>
<dbReference type="InterPro" id="IPR007842">
    <property type="entry name" value="HEPN_dom"/>
</dbReference>
<comment type="caution">
    <text evidence="2">The sequence shown here is derived from an EMBL/GenBank/DDBJ whole genome shotgun (WGS) entry which is preliminary data.</text>
</comment>
<name>A0A926EE44_9FIRM</name>
<organism evidence="2 3">
    <name type="scientific">Zongyangia hominis</name>
    <dbReference type="NCBI Taxonomy" id="2763677"/>
    <lineage>
        <taxon>Bacteria</taxon>
        <taxon>Bacillati</taxon>
        <taxon>Bacillota</taxon>
        <taxon>Clostridia</taxon>
        <taxon>Eubacteriales</taxon>
        <taxon>Oscillospiraceae</taxon>
        <taxon>Zongyangia</taxon>
    </lineage>
</organism>
<feature type="domain" description="HEPN" evidence="1">
    <location>
        <begin position="18"/>
        <end position="126"/>
    </location>
</feature>
<gene>
    <name evidence="2" type="ORF">H8709_06700</name>
</gene>
<evidence type="ECO:0000313" key="2">
    <source>
        <dbReference type="EMBL" id="MBC8570519.1"/>
    </source>
</evidence>
<dbReference type="RefSeq" id="WP_262397620.1">
    <property type="nucleotide sequence ID" value="NZ_JACRTC010000004.1"/>
</dbReference>